<proteinExistence type="predicted"/>
<dbReference type="Proteomes" id="UP001341840">
    <property type="component" value="Unassembled WGS sequence"/>
</dbReference>
<gene>
    <name evidence="1" type="ORF">PIB30_023866</name>
</gene>
<accession>A0ABU6SB20</accession>
<organism evidence="1 2">
    <name type="scientific">Stylosanthes scabra</name>
    <dbReference type="NCBI Taxonomy" id="79078"/>
    <lineage>
        <taxon>Eukaryota</taxon>
        <taxon>Viridiplantae</taxon>
        <taxon>Streptophyta</taxon>
        <taxon>Embryophyta</taxon>
        <taxon>Tracheophyta</taxon>
        <taxon>Spermatophyta</taxon>
        <taxon>Magnoliopsida</taxon>
        <taxon>eudicotyledons</taxon>
        <taxon>Gunneridae</taxon>
        <taxon>Pentapetalae</taxon>
        <taxon>rosids</taxon>
        <taxon>fabids</taxon>
        <taxon>Fabales</taxon>
        <taxon>Fabaceae</taxon>
        <taxon>Papilionoideae</taxon>
        <taxon>50 kb inversion clade</taxon>
        <taxon>dalbergioids sensu lato</taxon>
        <taxon>Dalbergieae</taxon>
        <taxon>Pterocarpus clade</taxon>
        <taxon>Stylosanthes</taxon>
    </lineage>
</organism>
<comment type="caution">
    <text evidence="1">The sequence shown here is derived from an EMBL/GenBank/DDBJ whole genome shotgun (WGS) entry which is preliminary data.</text>
</comment>
<dbReference type="EMBL" id="JASCZI010060499">
    <property type="protein sequence ID" value="MED6132968.1"/>
    <property type="molecule type" value="Genomic_DNA"/>
</dbReference>
<protein>
    <submittedName>
        <fullName evidence="1">Uncharacterized protein</fullName>
    </submittedName>
</protein>
<sequence>MDWDLDFPGLACQRRWYAASRVIAARLGLSVLGSARFSIPTGRFRAAVRGCIEVEVDLLLVLLLILALFIARMVNEVPTDDANVQNVPSRDLDFRSNQRCQARKLEIDMSKL</sequence>
<evidence type="ECO:0000313" key="2">
    <source>
        <dbReference type="Proteomes" id="UP001341840"/>
    </source>
</evidence>
<keyword evidence="2" id="KW-1185">Reference proteome</keyword>
<evidence type="ECO:0000313" key="1">
    <source>
        <dbReference type="EMBL" id="MED6132968.1"/>
    </source>
</evidence>
<name>A0ABU6SB20_9FABA</name>
<reference evidence="1 2" key="1">
    <citation type="journal article" date="2023" name="Plants (Basel)">
        <title>Bridging the Gap: Combining Genomics and Transcriptomics Approaches to Understand Stylosanthes scabra, an Orphan Legume from the Brazilian Caatinga.</title>
        <authorList>
            <person name="Ferreira-Neto J.R.C."/>
            <person name="da Silva M.D."/>
            <person name="Binneck E."/>
            <person name="de Melo N.F."/>
            <person name="da Silva R.H."/>
            <person name="de Melo A.L.T.M."/>
            <person name="Pandolfi V."/>
            <person name="Bustamante F.O."/>
            <person name="Brasileiro-Vidal A.C."/>
            <person name="Benko-Iseppon A.M."/>
        </authorList>
    </citation>
    <scope>NUCLEOTIDE SEQUENCE [LARGE SCALE GENOMIC DNA]</scope>
    <source>
        <tissue evidence="1">Leaves</tissue>
    </source>
</reference>